<dbReference type="PANTHER" id="PTHR12110">
    <property type="entry name" value="HYDROXYPYRUVATE ISOMERASE"/>
    <property type="match status" value="1"/>
</dbReference>
<sequence length="293" mass="32962">MKKIYAYCLLGLCLSLSHINLAKLPDKYVNKKLNSVKKAPKDWKLGIALYTFNPSSFSDQLAKADSAGLHFVEGYTFGKAGAALKDSSVMNLSRTGIRQLKQMIKEKGLKMESIYLVGGKTIDRWKKEFDIAKELEVNYVTAEPPVHLWDGVDSLAGLYKIKVAIHNHWKGTSVYWTPDSLLIAMKNHPNFYACPDLGHYPKSGINPVDALKKLQGRIIAIHLKDIAEYNNPKLRDVPIGTGVVNFPEVFAELKRQGFQGNINIERDTQEKPSNLPSVIQSVQYYREQIGKLK</sequence>
<dbReference type="EMBL" id="CP029346">
    <property type="protein sequence ID" value="AWL10382.1"/>
    <property type="molecule type" value="Genomic_DNA"/>
</dbReference>
<feature type="chain" id="PRO_5015610094" description="Xylose isomerase-like TIM barrel domain-containing protein" evidence="1">
    <location>
        <begin position="23"/>
        <end position="293"/>
    </location>
</feature>
<dbReference type="AlphaFoldDB" id="A0A2S2DYK3"/>
<dbReference type="PANTHER" id="PTHR12110:SF41">
    <property type="entry name" value="INOSOSE DEHYDRATASE"/>
    <property type="match status" value="1"/>
</dbReference>
<reference evidence="4" key="1">
    <citation type="submission" date="2018-05" db="EMBL/GenBank/DDBJ databases">
        <title>Pseudarcicella sp. HME7025 Genome sequencing and assembly.</title>
        <authorList>
            <person name="Kim H."/>
            <person name="Kang H."/>
            <person name="Joh K."/>
        </authorList>
    </citation>
    <scope>NUCLEOTIDE SEQUENCE [LARGE SCALE GENOMIC DNA]</scope>
    <source>
        <strain evidence="4">HME7025</strain>
    </source>
</reference>
<dbReference type="Gene3D" id="3.20.20.150">
    <property type="entry name" value="Divalent-metal-dependent TIM barrel enzymes"/>
    <property type="match status" value="1"/>
</dbReference>
<dbReference type="InterPro" id="IPR036237">
    <property type="entry name" value="Xyl_isomerase-like_sf"/>
</dbReference>
<organism evidence="3 4">
    <name type="scientific">Aquirufa nivalisilvae</name>
    <dbReference type="NCBI Taxonomy" id="2516557"/>
    <lineage>
        <taxon>Bacteria</taxon>
        <taxon>Pseudomonadati</taxon>
        <taxon>Bacteroidota</taxon>
        <taxon>Cytophagia</taxon>
        <taxon>Cytophagales</taxon>
        <taxon>Flectobacillaceae</taxon>
        <taxon>Aquirufa</taxon>
    </lineage>
</organism>
<evidence type="ECO:0000313" key="4">
    <source>
        <dbReference type="Proteomes" id="UP000245468"/>
    </source>
</evidence>
<dbReference type="InterPro" id="IPR050312">
    <property type="entry name" value="IolE/XylAMocC-like"/>
</dbReference>
<dbReference type="RefSeq" id="WP_109324623.1">
    <property type="nucleotide sequence ID" value="NZ_CP029346.1"/>
</dbReference>
<name>A0A2S2DYK3_9BACT</name>
<protein>
    <recommendedName>
        <fullName evidence="2">Xylose isomerase-like TIM barrel domain-containing protein</fullName>
    </recommendedName>
</protein>
<accession>A0A2S2DYK3</accession>
<dbReference type="SUPFAM" id="SSF51658">
    <property type="entry name" value="Xylose isomerase-like"/>
    <property type="match status" value="1"/>
</dbReference>
<dbReference type="InterPro" id="IPR013022">
    <property type="entry name" value="Xyl_isomerase-like_TIM-brl"/>
</dbReference>
<dbReference type="OrthoDB" id="1121759at2"/>
<proteinExistence type="predicted"/>
<dbReference type="Proteomes" id="UP000245468">
    <property type="component" value="Chromosome"/>
</dbReference>
<feature type="domain" description="Xylose isomerase-like TIM barrel" evidence="2">
    <location>
        <begin position="62"/>
        <end position="274"/>
    </location>
</feature>
<feature type="signal peptide" evidence="1">
    <location>
        <begin position="1"/>
        <end position="22"/>
    </location>
</feature>
<evidence type="ECO:0000259" key="2">
    <source>
        <dbReference type="Pfam" id="PF01261"/>
    </source>
</evidence>
<gene>
    <name evidence="3" type="ORF">HME7025_02542</name>
</gene>
<keyword evidence="4" id="KW-1185">Reference proteome</keyword>
<evidence type="ECO:0000313" key="3">
    <source>
        <dbReference type="EMBL" id="AWL10382.1"/>
    </source>
</evidence>
<dbReference type="Pfam" id="PF01261">
    <property type="entry name" value="AP_endonuc_2"/>
    <property type="match status" value="1"/>
</dbReference>
<evidence type="ECO:0000256" key="1">
    <source>
        <dbReference type="SAM" id="SignalP"/>
    </source>
</evidence>
<keyword evidence="1" id="KW-0732">Signal</keyword>
<dbReference type="KEGG" id="psez:HME7025_02542"/>